<dbReference type="InterPro" id="IPR006103">
    <property type="entry name" value="Glyco_hydro_2_cat"/>
</dbReference>
<dbReference type="InterPro" id="IPR017853">
    <property type="entry name" value="GH"/>
</dbReference>
<comment type="similarity">
    <text evidence="2 7">Belongs to the glycosyl hydrolase 2 family.</text>
</comment>
<dbReference type="GO" id="GO:0009341">
    <property type="term" value="C:beta-galactosidase complex"/>
    <property type="evidence" value="ECO:0007669"/>
    <property type="project" value="InterPro"/>
</dbReference>
<dbReference type="InterPro" id="IPR023230">
    <property type="entry name" value="Glyco_hydro_2_CS"/>
</dbReference>
<dbReference type="InterPro" id="IPR036156">
    <property type="entry name" value="Beta-gal/glucu_dom_sf"/>
</dbReference>
<dbReference type="PROSITE" id="PS00719">
    <property type="entry name" value="GLYCOSYL_HYDROL_F2_1"/>
    <property type="match status" value="1"/>
</dbReference>
<dbReference type="SUPFAM" id="SSF49785">
    <property type="entry name" value="Galactose-binding domain-like"/>
    <property type="match status" value="1"/>
</dbReference>
<dbReference type="InterPro" id="IPR011013">
    <property type="entry name" value="Gal_mutarotase_sf_dom"/>
</dbReference>
<keyword evidence="10" id="KW-1185">Reference proteome</keyword>
<comment type="caution">
    <text evidence="9">The sequence shown here is derived from an EMBL/GenBank/DDBJ whole genome shotgun (WGS) entry which is preliminary data.</text>
</comment>
<dbReference type="InterPro" id="IPR008979">
    <property type="entry name" value="Galactose-bd-like_sf"/>
</dbReference>
<dbReference type="Pfam" id="PF00703">
    <property type="entry name" value="Glyco_hydro_2"/>
    <property type="match status" value="1"/>
</dbReference>
<dbReference type="GO" id="GO:0030246">
    <property type="term" value="F:carbohydrate binding"/>
    <property type="evidence" value="ECO:0007669"/>
    <property type="project" value="InterPro"/>
</dbReference>
<keyword evidence="4 7" id="KW-0378">Hydrolase</keyword>
<sequence>MSPHPVGPFDRSGLHSVNRLPMSSLRREPEMALDGPWLFQLRESDTARGGTPWETVDLPELWTMRSAGGDIPHYTNVPMPFPEAFPDIPSRNPMGVYRREVYIDDPADRRLILHVGAAEGYLRVAVNDQPVGTSGDSHLAAEFDITDFVTAGPNTIELAVSKWSAATYIEDQDQWWHAGISRSVSLYTVPEVRLQDVRVDADFDADTGLGSLRLVAQTSGLRGSYEASHRIRVRVLGTEYVAQVSPRFASPTMPKPSRDRSVRPPQRLPDDYMDALSMAAADAPLPPEWRANPDAMWWLAPDAAPPGDAELELTELDVAPWSAETPHLETVVVELLDEDDAVVDRAEYRVGFRRVRIVAKDLLVNGRRILIQGVNRHDTDPHRGRVITRDRMLAELSLLKRCNVNAIRTSHYPNDPQFLDLCDELGFYVVDEADVESHAFASALIDDPLYLPEIVERVSRMVIRDRNHPCVITWSLGNESGYGPPHDAAAAWVRRVDPTRPVQYEGAVASAWYSGHAASDIVCPMYPSFASLRAYASDPRADRPLITCEYAYSQGNSTGGFAQYWELFESLPGLQGGFIWEYLDHALDPDRSGRGRFGGDFGDEPNNGVTLLNGIAFADATPKPAMLEVRGVFSPVRIAATPEELHAGRVRLRNRQTFADFDALTIHVRVEHRDGPGPEALLVSPSVSPGREIAVTLPDPILDELRADTALAVTAVVRTATDTLWAPAGTELSFEQVELPTAHGRLPQATAPGGCDDGSISDALLAGAPRLELWRALTDNDMSAALDQRFVRSGFFRLDAVETDVQSGPTSRTIRTLYRAAFGDTVEHTRILSLAPNGSYLFDEEVVLPEASHDHLRIGMVFELVAGFDRAAWIGYGPWENYTDRRTAAMLGRWDLPIDDLAVPYLRPQENGTRSGVTRLELSGEAGRAIVTCDRPVHVNVSRHSVADLESVDHWWELPARDGTVVHVDVAHRGMGTGRLGPDTGIAHRLTQTRYRWRWQLMLESATTEES</sequence>
<dbReference type="InterPro" id="IPR032312">
    <property type="entry name" value="LacZ_4"/>
</dbReference>
<dbReference type="Proteomes" id="UP000476511">
    <property type="component" value="Unassembled WGS sequence"/>
</dbReference>
<dbReference type="EC" id="3.2.1.23" evidence="3 7"/>
<dbReference type="PANTHER" id="PTHR46323">
    <property type="entry name" value="BETA-GALACTOSIDASE"/>
    <property type="match status" value="1"/>
</dbReference>
<dbReference type="InterPro" id="IPR006104">
    <property type="entry name" value="Glyco_hydro_2_N"/>
</dbReference>
<gene>
    <name evidence="9" type="ORF">GJR97_16080</name>
</gene>
<dbReference type="SMART" id="SM01038">
    <property type="entry name" value="Bgal_small_N"/>
    <property type="match status" value="1"/>
</dbReference>
<evidence type="ECO:0000256" key="5">
    <source>
        <dbReference type="ARBA" id="ARBA00023295"/>
    </source>
</evidence>
<dbReference type="AlphaFoldDB" id="A0A6L5R5D6"/>
<proteinExistence type="inferred from homology"/>
<evidence type="ECO:0000256" key="7">
    <source>
        <dbReference type="RuleBase" id="RU361154"/>
    </source>
</evidence>
<dbReference type="Gene3D" id="2.70.98.10">
    <property type="match status" value="1"/>
</dbReference>
<accession>A0A6L5R5D6</accession>
<keyword evidence="5 7" id="KW-0326">Glycosidase</keyword>
<name>A0A6L5R5D6_9MICO</name>
<evidence type="ECO:0000256" key="1">
    <source>
        <dbReference type="ARBA" id="ARBA00001412"/>
    </source>
</evidence>
<evidence type="ECO:0000313" key="9">
    <source>
        <dbReference type="EMBL" id="MRX45233.1"/>
    </source>
</evidence>
<dbReference type="Pfam" id="PF02929">
    <property type="entry name" value="Bgal_small_N"/>
    <property type="match status" value="1"/>
</dbReference>
<dbReference type="InterPro" id="IPR013783">
    <property type="entry name" value="Ig-like_fold"/>
</dbReference>
<dbReference type="InterPro" id="IPR006102">
    <property type="entry name" value="Ig-like_GH2"/>
</dbReference>
<feature type="domain" description="Beta galactosidase small chain/" evidence="8">
    <location>
        <begin position="748"/>
        <end position="1002"/>
    </location>
</feature>
<protein>
    <recommendedName>
        <fullName evidence="3 7">Beta-galactosidase</fullName>
        <ecNumber evidence="3 7">3.2.1.23</ecNumber>
    </recommendedName>
    <alternativeName>
        <fullName evidence="6 7">Lactase</fullName>
    </alternativeName>
</protein>
<dbReference type="Gene3D" id="3.20.20.80">
    <property type="entry name" value="Glycosidases"/>
    <property type="match status" value="1"/>
</dbReference>
<dbReference type="SUPFAM" id="SSF49303">
    <property type="entry name" value="beta-Galactosidase/glucuronidase domain"/>
    <property type="match status" value="2"/>
</dbReference>
<dbReference type="GO" id="GO:0004565">
    <property type="term" value="F:beta-galactosidase activity"/>
    <property type="evidence" value="ECO:0007669"/>
    <property type="project" value="UniProtKB-EC"/>
</dbReference>
<evidence type="ECO:0000256" key="6">
    <source>
        <dbReference type="ARBA" id="ARBA00032230"/>
    </source>
</evidence>
<comment type="catalytic activity">
    <reaction evidence="1 7">
        <text>Hydrolysis of terminal non-reducing beta-D-galactose residues in beta-D-galactosides.</text>
        <dbReference type="EC" id="3.2.1.23"/>
    </reaction>
</comment>
<dbReference type="InterPro" id="IPR004199">
    <property type="entry name" value="B-gal_small/dom_5"/>
</dbReference>
<dbReference type="SUPFAM" id="SSF74650">
    <property type="entry name" value="Galactose mutarotase-like"/>
    <property type="match status" value="1"/>
</dbReference>
<evidence type="ECO:0000256" key="4">
    <source>
        <dbReference type="ARBA" id="ARBA00022801"/>
    </source>
</evidence>
<dbReference type="EMBL" id="WKJD01000021">
    <property type="protein sequence ID" value="MRX45233.1"/>
    <property type="molecule type" value="Genomic_DNA"/>
</dbReference>
<dbReference type="SUPFAM" id="SSF51445">
    <property type="entry name" value="(Trans)glycosidases"/>
    <property type="match status" value="1"/>
</dbReference>
<dbReference type="PANTHER" id="PTHR46323:SF2">
    <property type="entry name" value="BETA-GALACTOSIDASE"/>
    <property type="match status" value="1"/>
</dbReference>
<evidence type="ECO:0000313" key="10">
    <source>
        <dbReference type="Proteomes" id="UP000476511"/>
    </source>
</evidence>
<dbReference type="Pfam" id="PF02836">
    <property type="entry name" value="Glyco_hydro_2_C"/>
    <property type="match status" value="1"/>
</dbReference>
<dbReference type="Pfam" id="PF16353">
    <property type="entry name" value="LacZ_4"/>
    <property type="match status" value="1"/>
</dbReference>
<dbReference type="GO" id="GO:0005990">
    <property type="term" value="P:lactose catabolic process"/>
    <property type="evidence" value="ECO:0007669"/>
    <property type="project" value="TreeGrafter"/>
</dbReference>
<evidence type="ECO:0000259" key="8">
    <source>
        <dbReference type="SMART" id="SM01038"/>
    </source>
</evidence>
<dbReference type="Gene3D" id="2.60.120.260">
    <property type="entry name" value="Galactose-binding domain-like"/>
    <property type="match status" value="1"/>
</dbReference>
<reference evidence="9 10" key="1">
    <citation type="submission" date="2019-11" db="EMBL/GenBank/DDBJ databases">
        <title>Agromyces kandeliae sp. nov., isolated from mangrove soil.</title>
        <authorList>
            <person name="Wang R."/>
        </authorList>
    </citation>
    <scope>NUCLEOTIDE SEQUENCE [LARGE SCALE GENOMIC DNA]</scope>
    <source>
        <strain evidence="9 10">Q22</strain>
    </source>
</reference>
<dbReference type="Pfam" id="PF02837">
    <property type="entry name" value="Glyco_hydro_2_N"/>
    <property type="match status" value="1"/>
</dbReference>
<organism evidence="9 10">
    <name type="scientific">Agromyces kandeliae</name>
    <dbReference type="NCBI Taxonomy" id="2666141"/>
    <lineage>
        <taxon>Bacteria</taxon>
        <taxon>Bacillati</taxon>
        <taxon>Actinomycetota</taxon>
        <taxon>Actinomycetes</taxon>
        <taxon>Micrococcales</taxon>
        <taxon>Microbacteriaceae</taxon>
        <taxon>Agromyces</taxon>
    </lineage>
</organism>
<dbReference type="InterPro" id="IPR014718">
    <property type="entry name" value="GH-type_carb-bd"/>
</dbReference>
<dbReference type="InterPro" id="IPR050347">
    <property type="entry name" value="Bact_Beta-galactosidase"/>
</dbReference>
<dbReference type="Gene3D" id="2.60.40.10">
    <property type="entry name" value="Immunoglobulins"/>
    <property type="match status" value="2"/>
</dbReference>
<evidence type="ECO:0000256" key="3">
    <source>
        <dbReference type="ARBA" id="ARBA00012756"/>
    </source>
</evidence>
<evidence type="ECO:0000256" key="2">
    <source>
        <dbReference type="ARBA" id="ARBA00007401"/>
    </source>
</evidence>
<dbReference type="PRINTS" id="PR00132">
    <property type="entry name" value="GLHYDRLASE2"/>
</dbReference>
<dbReference type="InterPro" id="IPR006101">
    <property type="entry name" value="Glyco_hydro_2"/>
</dbReference>